<proteinExistence type="predicted"/>
<sequence length="282" mass="30274">MNRTSTKGPSPWSGTSSPPATGSSRAHPRPPPAAAPPPWTNARSRSGVLTAEQDDQLQCLAKKQVAERQDHDGHHDTVHRSHGGQIAVQRPWPSFRTVESYGRPRLRAAPKAATLMDAMAVTPATPDDVCDAKATIIAAGIPAQAVTIQAPTAHGLSLEADAGACSSWRRLMVGNHRGLSGTSDKGHGPTGPVGAPQDQLWNKLSYPRRCPVTWEKPYRHTESATSFVATFDCDQALTCVKRGRTGCSKHIRQVQPGGPDPCGSRNNVRPVQRPSRSHARPR</sequence>
<dbReference type="Proteomes" id="UP000277671">
    <property type="component" value="Unassembled WGS sequence"/>
</dbReference>
<dbReference type="EMBL" id="RBKT01000001">
    <property type="protein sequence ID" value="RKR89935.1"/>
    <property type="molecule type" value="Genomic_DNA"/>
</dbReference>
<feature type="region of interest" description="Disordered" evidence="1">
    <location>
        <begin position="179"/>
        <end position="199"/>
    </location>
</feature>
<dbReference type="AlphaFoldDB" id="A0A495JMQ3"/>
<organism evidence="2 3">
    <name type="scientific">Micromonospora pisi</name>
    <dbReference type="NCBI Taxonomy" id="589240"/>
    <lineage>
        <taxon>Bacteria</taxon>
        <taxon>Bacillati</taxon>
        <taxon>Actinomycetota</taxon>
        <taxon>Actinomycetes</taxon>
        <taxon>Micromonosporales</taxon>
        <taxon>Micromonosporaceae</taxon>
        <taxon>Micromonospora</taxon>
    </lineage>
</organism>
<keyword evidence="3" id="KW-1185">Reference proteome</keyword>
<protein>
    <submittedName>
        <fullName evidence="2">Uncharacterized protein</fullName>
    </submittedName>
</protein>
<feature type="region of interest" description="Disordered" evidence="1">
    <location>
        <begin position="1"/>
        <end position="91"/>
    </location>
</feature>
<feature type="compositionally biased region" description="Basic and acidic residues" evidence="1">
    <location>
        <begin position="64"/>
        <end position="79"/>
    </location>
</feature>
<evidence type="ECO:0000313" key="3">
    <source>
        <dbReference type="Proteomes" id="UP000277671"/>
    </source>
</evidence>
<evidence type="ECO:0000256" key="1">
    <source>
        <dbReference type="SAM" id="MobiDB-lite"/>
    </source>
</evidence>
<gene>
    <name evidence="2" type="ORF">BDK92_4296</name>
</gene>
<feature type="compositionally biased region" description="Pro residues" evidence="1">
    <location>
        <begin position="29"/>
        <end position="39"/>
    </location>
</feature>
<feature type="compositionally biased region" description="Low complexity" evidence="1">
    <location>
        <begin position="1"/>
        <end position="25"/>
    </location>
</feature>
<name>A0A495JMQ3_9ACTN</name>
<feature type="region of interest" description="Disordered" evidence="1">
    <location>
        <begin position="250"/>
        <end position="282"/>
    </location>
</feature>
<accession>A0A495JMQ3</accession>
<reference evidence="2 3" key="1">
    <citation type="submission" date="2018-10" db="EMBL/GenBank/DDBJ databases">
        <title>Sequencing the genomes of 1000 actinobacteria strains.</title>
        <authorList>
            <person name="Klenk H.-P."/>
        </authorList>
    </citation>
    <scope>NUCLEOTIDE SEQUENCE [LARGE SCALE GENOMIC DNA]</scope>
    <source>
        <strain evidence="2 3">DSM 45175</strain>
    </source>
</reference>
<evidence type="ECO:0000313" key="2">
    <source>
        <dbReference type="EMBL" id="RKR89935.1"/>
    </source>
</evidence>
<comment type="caution">
    <text evidence="2">The sequence shown here is derived from an EMBL/GenBank/DDBJ whole genome shotgun (WGS) entry which is preliminary data.</text>
</comment>